<dbReference type="EMBL" id="LAZR01001850">
    <property type="protein sequence ID" value="KKN38126.1"/>
    <property type="molecule type" value="Genomic_DNA"/>
</dbReference>
<reference evidence="2" key="1">
    <citation type="journal article" date="2015" name="Nature">
        <title>Complex archaea that bridge the gap between prokaryotes and eukaryotes.</title>
        <authorList>
            <person name="Spang A."/>
            <person name="Saw J.H."/>
            <person name="Jorgensen S.L."/>
            <person name="Zaremba-Niedzwiedzka K."/>
            <person name="Martijn J."/>
            <person name="Lind A.E."/>
            <person name="van Eijk R."/>
            <person name="Schleper C."/>
            <person name="Guy L."/>
            <person name="Ettema T.J."/>
        </authorList>
    </citation>
    <scope>NUCLEOTIDE SEQUENCE</scope>
</reference>
<dbReference type="InterPro" id="IPR015943">
    <property type="entry name" value="WD40/YVTN_repeat-like_dom_sf"/>
</dbReference>
<evidence type="ECO:0000259" key="1">
    <source>
        <dbReference type="Pfam" id="PF14870"/>
    </source>
</evidence>
<proteinExistence type="predicted"/>
<sequence>MSSYAYQDGRVWVQEKKFEPYKLLLPYGITDVTDPVGGLNPVREPDPAKRRSTVVVDVLKGEPGLPGFSVETRLNKTLNYMLKLKNQLTNWQVHLGACGRPDNYNASEIGLSWDAVHRGDLSIDRVAQIQGDDTPIAKSVPFTAEVGPIPIDFELELLSAQTIVETEAVSDMAFIVEECDDISTQHEPGDNGYAVTKTLAGSPVNVANVHYTVNGGTAWPECSARPFEGGEDISSIVLIGDKNDHRIIVSRGTTDAGEPAEIAYADVTVMGTTSWVLVDVGTVDGQYITHLFLLDWNHIYAVTDDGYVYRSSDGGASWTAKLSLGTVQFNESSWLRHGIGWVGGDSNTIYLTKDYGESWSAVTGPTAGSGDAIDTIHVTPDGTVFIGNDAGEMYGSYDDGTAWTVLPTQGVTPIAIKRIRGLDDSHLFVALNIAGPLGRVLRSTDGGAQFQLWSLNIPTNVGLNALFVVDPNYIYIGGEPQGSSAFITKASSQIQAIPS</sequence>
<dbReference type="Gene3D" id="2.130.10.10">
    <property type="entry name" value="YVTN repeat-like/Quinoprotein amine dehydrogenase"/>
    <property type="match status" value="2"/>
</dbReference>
<dbReference type="CDD" id="cd15482">
    <property type="entry name" value="Sialidase_non-viral"/>
    <property type="match status" value="1"/>
</dbReference>
<dbReference type="AlphaFoldDB" id="A0A0F9SMM8"/>
<dbReference type="SUPFAM" id="SSF110296">
    <property type="entry name" value="Oligoxyloglucan reducing end-specific cellobiohydrolase"/>
    <property type="match status" value="1"/>
</dbReference>
<protein>
    <recommendedName>
        <fullName evidence="1">Photosynthesis system II assembly factor Ycf48/Hcf136-like domain-containing protein</fullName>
    </recommendedName>
</protein>
<feature type="domain" description="Photosynthesis system II assembly factor Ycf48/Hcf136-like" evidence="1">
    <location>
        <begin position="271"/>
        <end position="411"/>
    </location>
</feature>
<dbReference type="Pfam" id="PF14870">
    <property type="entry name" value="PSII_BNR"/>
    <property type="match status" value="1"/>
</dbReference>
<accession>A0A0F9SMM8</accession>
<name>A0A0F9SMM8_9ZZZZ</name>
<dbReference type="InterPro" id="IPR028203">
    <property type="entry name" value="PSII_CF48-like_dom"/>
</dbReference>
<gene>
    <name evidence="2" type="ORF">LCGC14_0756480</name>
</gene>
<evidence type="ECO:0000313" key="2">
    <source>
        <dbReference type="EMBL" id="KKN38126.1"/>
    </source>
</evidence>
<organism evidence="2">
    <name type="scientific">marine sediment metagenome</name>
    <dbReference type="NCBI Taxonomy" id="412755"/>
    <lineage>
        <taxon>unclassified sequences</taxon>
        <taxon>metagenomes</taxon>
        <taxon>ecological metagenomes</taxon>
    </lineage>
</organism>
<comment type="caution">
    <text evidence="2">The sequence shown here is derived from an EMBL/GenBank/DDBJ whole genome shotgun (WGS) entry which is preliminary data.</text>
</comment>